<evidence type="ECO:0000259" key="3">
    <source>
        <dbReference type="PROSITE" id="PS51186"/>
    </source>
</evidence>
<dbReference type="InterPro" id="IPR000182">
    <property type="entry name" value="GNAT_dom"/>
</dbReference>
<reference evidence="4 5" key="1">
    <citation type="submission" date="2024-06" db="EMBL/GenBank/DDBJ databases">
        <title>Genomics of switchgrass bacterial isolates.</title>
        <authorList>
            <person name="Shade A."/>
        </authorList>
    </citation>
    <scope>NUCLEOTIDE SEQUENCE [LARGE SCALE GENOMIC DNA]</scope>
    <source>
        <strain evidence="4 5">PvP084</strain>
    </source>
</reference>
<dbReference type="Proteomes" id="UP001549119">
    <property type="component" value="Unassembled WGS sequence"/>
</dbReference>
<organism evidence="4 5">
    <name type="scientific">Methylobacterium radiotolerans</name>
    <dbReference type="NCBI Taxonomy" id="31998"/>
    <lineage>
        <taxon>Bacteria</taxon>
        <taxon>Pseudomonadati</taxon>
        <taxon>Pseudomonadota</taxon>
        <taxon>Alphaproteobacteria</taxon>
        <taxon>Hyphomicrobiales</taxon>
        <taxon>Methylobacteriaceae</taxon>
        <taxon>Methylobacterium</taxon>
    </lineage>
</organism>
<gene>
    <name evidence="4" type="ORF">ABIC20_002673</name>
</gene>
<name>A0ABV2NFS7_9HYPH</name>
<comment type="caution">
    <text evidence="4">The sequence shown here is derived from an EMBL/GenBank/DDBJ whole genome shotgun (WGS) entry which is preliminary data.</text>
</comment>
<evidence type="ECO:0000313" key="5">
    <source>
        <dbReference type="Proteomes" id="UP001549119"/>
    </source>
</evidence>
<dbReference type="GO" id="GO:0016746">
    <property type="term" value="F:acyltransferase activity"/>
    <property type="evidence" value="ECO:0007669"/>
    <property type="project" value="UniProtKB-KW"/>
</dbReference>
<dbReference type="SUPFAM" id="SSF55729">
    <property type="entry name" value="Acyl-CoA N-acyltransferases (Nat)"/>
    <property type="match status" value="1"/>
</dbReference>
<dbReference type="InterPro" id="IPR016181">
    <property type="entry name" value="Acyl_CoA_acyltransferase"/>
</dbReference>
<accession>A0ABV2NFS7</accession>
<dbReference type="EC" id="2.3.1.-" evidence="4"/>
<keyword evidence="1 4" id="KW-0808">Transferase</keyword>
<dbReference type="PANTHER" id="PTHR43877:SF5">
    <property type="entry name" value="BLL8307 PROTEIN"/>
    <property type="match status" value="1"/>
</dbReference>
<dbReference type="PANTHER" id="PTHR43877">
    <property type="entry name" value="AMINOALKYLPHOSPHONATE N-ACETYLTRANSFERASE-RELATED-RELATED"/>
    <property type="match status" value="1"/>
</dbReference>
<keyword evidence="5" id="KW-1185">Reference proteome</keyword>
<evidence type="ECO:0000256" key="1">
    <source>
        <dbReference type="ARBA" id="ARBA00022679"/>
    </source>
</evidence>
<keyword evidence="2 4" id="KW-0012">Acyltransferase</keyword>
<dbReference type="RefSeq" id="WP_012321788.1">
    <property type="nucleotide sequence ID" value="NZ_BJXP01000029.1"/>
</dbReference>
<protein>
    <submittedName>
        <fullName evidence="4">Acetyltransferase</fullName>
        <ecNumber evidence="4">2.3.1.-</ecNumber>
    </submittedName>
</protein>
<dbReference type="EMBL" id="JBEPNW010000002">
    <property type="protein sequence ID" value="MET3865364.1"/>
    <property type="molecule type" value="Genomic_DNA"/>
</dbReference>
<dbReference type="Gene3D" id="3.40.630.30">
    <property type="match status" value="1"/>
</dbReference>
<proteinExistence type="predicted"/>
<sequence>MFEVAQDDLSDGQTRALLALHLAGMHASSPPGSVFALDLSGLRAPGVTVWTARRGGRVASVGALRMATDGWAEVKSMRTHPDFLRQGAGAAILDTIIAAAAARGARRLSLETGCGPAFAPALALYRRRGFVNGPAFGTYLPSEFNQFLHLAIA</sequence>
<dbReference type="GeneID" id="6140945"/>
<dbReference type="Pfam" id="PF00583">
    <property type="entry name" value="Acetyltransf_1"/>
    <property type="match status" value="1"/>
</dbReference>
<dbReference type="PROSITE" id="PS51186">
    <property type="entry name" value="GNAT"/>
    <property type="match status" value="1"/>
</dbReference>
<dbReference type="InterPro" id="IPR050832">
    <property type="entry name" value="Bact_Acetyltransf"/>
</dbReference>
<evidence type="ECO:0000256" key="2">
    <source>
        <dbReference type="ARBA" id="ARBA00023315"/>
    </source>
</evidence>
<evidence type="ECO:0000313" key="4">
    <source>
        <dbReference type="EMBL" id="MET3865364.1"/>
    </source>
</evidence>
<feature type="domain" description="N-acetyltransferase" evidence="3">
    <location>
        <begin position="4"/>
        <end position="153"/>
    </location>
</feature>